<dbReference type="InterPro" id="IPR007690">
    <property type="entry name" value="T2SS_GspM"/>
</dbReference>
<gene>
    <name evidence="3" type="ORF">CWE13_06545</name>
</gene>
<keyword evidence="4" id="KW-1185">Reference proteome</keyword>
<evidence type="ECO:0000256" key="2">
    <source>
        <dbReference type="SAM" id="Phobius"/>
    </source>
</evidence>
<accession>A0A432WV19</accession>
<dbReference type="Proteomes" id="UP000286934">
    <property type="component" value="Unassembled WGS sequence"/>
</dbReference>
<dbReference type="EMBL" id="PIPP01000002">
    <property type="protein sequence ID" value="RUO37608.1"/>
    <property type="molecule type" value="Genomic_DNA"/>
</dbReference>
<keyword evidence="2" id="KW-1133">Transmembrane helix</keyword>
<dbReference type="GO" id="GO:0015627">
    <property type="term" value="C:type II protein secretion system complex"/>
    <property type="evidence" value="ECO:0007669"/>
    <property type="project" value="InterPro"/>
</dbReference>
<dbReference type="Pfam" id="PF04612">
    <property type="entry name" value="T2SSM"/>
    <property type="match status" value="1"/>
</dbReference>
<organism evidence="3 4">
    <name type="scientific">Aliidiomarina shirensis</name>
    <dbReference type="NCBI Taxonomy" id="1048642"/>
    <lineage>
        <taxon>Bacteria</taxon>
        <taxon>Pseudomonadati</taxon>
        <taxon>Pseudomonadota</taxon>
        <taxon>Gammaproteobacteria</taxon>
        <taxon>Alteromonadales</taxon>
        <taxon>Idiomarinaceae</taxon>
        <taxon>Aliidiomarina</taxon>
    </lineage>
</organism>
<keyword evidence="2" id="KW-0472">Membrane</keyword>
<dbReference type="RefSeq" id="WP_126806990.1">
    <property type="nucleotide sequence ID" value="NZ_PIPP01000002.1"/>
</dbReference>
<proteinExistence type="predicted"/>
<keyword evidence="1" id="KW-0175">Coiled coil</keyword>
<feature type="coiled-coil region" evidence="1">
    <location>
        <begin position="47"/>
        <end position="74"/>
    </location>
</feature>
<evidence type="ECO:0000256" key="1">
    <source>
        <dbReference type="SAM" id="Coils"/>
    </source>
</evidence>
<evidence type="ECO:0000313" key="4">
    <source>
        <dbReference type="Proteomes" id="UP000286934"/>
    </source>
</evidence>
<name>A0A432WV19_9GAMM</name>
<dbReference type="AlphaFoldDB" id="A0A432WV19"/>
<reference evidence="4" key="1">
    <citation type="journal article" date="2018" name="Front. Microbiol.">
        <title>Genome-Based Analysis Reveals the Taxonomy and Diversity of the Family Idiomarinaceae.</title>
        <authorList>
            <person name="Liu Y."/>
            <person name="Lai Q."/>
            <person name="Shao Z."/>
        </authorList>
    </citation>
    <scope>NUCLEOTIDE SEQUENCE [LARGE SCALE GENOMIC DNA]</scope>
    <source>
        <strain evidence="4">AIS</strain>
    </source>
</reference>
<dbReference type="OrthoDB" id="9151209at2"/>
<sequence length="232" mass="26751">MKQWLANAELWFSDREKREQYILALVSILLVAWLGYIFLVEPGLEERDGMQRQLQQATAQATSMQQQVAAAQAELQADPDTALSSRQRQLSSRNDRLNQQLDNLAEFIEPEQLLDWLQAMLMDSENIGSSAENNNDSGLTLRSFDTYAPVPFLEDTPTGTVYQHNVELVLEGSYFSIRDYLQRLQDLPFGFYWQELDYQVDAYPTAFVRLRLYTLSQQARVIQPVEVNDAEE</sequence>
<evidence type="ECO:0000313" key="3">
    <source>
        <dbReference type="EMBL" id="RUO37608.1"/>
    </source>
</evidence>
<feature type="transmembrane region" description="Helical" evidence="2">
    <location>
        <begin position="21"/>
        <end position="39"/>
    </location>
</feature>
<evidence type="ECO:0008006" key="5">
    <source>
        <dbReference type="Google" id="ProtNLM"/>
    </source>
</evidence>
<dbReference type="GO" id="GO:0015628">
    <property type="term" value="P:protein secretion by the type II secretion system"/>
    <property type="evidence" value="ECO:0007669"/>
    <property type="project" value="InterPro"/>
</dbReference>
<keyword evidence="2" id="KW-0812">Transmembrane</keyword>
<comment type="caution">
    <text evidence="3">The sequence shown here is derived from an EMBL/GenBank/DDBJ whole genome shotgun (WGS) entry which is preliminary data.</text>
</comment>
<protein>
    <recommendedName>
        <fullName evidence="5">MSHA biogenesis protein MshJ</fullName>
    </recommendedName>
</protein>